<name>A0A5B0PV46_PUCGR</name>
<dbReference type="EMBL" id="VDEP01000311">
    <property type="protein sequence ID" value="KAA1105171.1"/>
    <property type="molecule type" value="Genomic_DNA"/>
</dbReference>
<comment type="caution">
    <text evidence="2">The sequence shown here is derived from an EMBL/GenBank/DDBJ whole genome shotgun (WGS) entry which is preliminary data.</text>
</comment>
<reference evidence="2 3" key="1">
    <citation type="submission" date="2019-05" db="EMBL/GenBank/DDBJ databases">
        <title>Emergence of the Ug99 lineage of the wheat stem rust pathogen through somatic hybridization.</title>
        <authorList>
            <person name="Li F."/>
            <person name="Upadhyaya N.M."/>
            <person name="Sperschneider J."/>
            <person name="Matny O."/>
            <person name="Nguyen-Phuc H."/>
            <person name="Mago R."/>
            <person name="Raley C."/>
            <person name="Miller M.E."/>
            <person name="Silverstein K.A.T."/>
            <person name="Henningsen E."/>
            <person name="Hirsch C.D."/>
            <person name="Visser B."/>
            <person name="Pretorius Z.A."/>
            <person name="Steffenson B.J."/>
            <person name="Schwessinger B."/>
            <person name="Dodds P.N."/>
            <person name="Figueroa M."/>
        </authorList>
    </citation>
    <scope>NUCLEOTIDE SEQUENCE [LARGE SCALE GENOMIC DNA]</scope>
    <source>
        <strain evidence="2 3">Ug99</strain>
    </source>
</reference>
<organism evidence="2 3">
    <name type="scientific">Puccinia graminis f. sp. tritici</name>
    <dbReference type="NCBI Taxonomy" id="56615"/>
    <lineage>
        <taxon>Eukaryota</taxon>
        <taxon>Fungi</taxon>
        <taxon>Dikarya</taxon>
        <taxon>Basidiomycota</taxon>
        <taxon>Pucciniomycotina</taxon>
        <taxon>Pucciniomycetes</taxon>
        <taxon>Pucciniales</taxon>
        <taxon>Pucciniaceae</taxon>
        <taxon>Puccinia</taxon>
    </lineage>
</organism>
<feature type="compositionally biased region" description="Basic and acidic residues" evidence="1">
    <location>
        <begin position="17"/>
        <end position="28"/>
    </location>
</feature>
<feature type="region of interest" description="Disordered" evidence="1">
    <location>
        <begin position="1"/>
        <end position="29"/>
    </location>
</feature>
<evidence type="ECO:0000313" key="2">
    <source>
        <dbReference type="EMBL" id="KAA1105171.1"/>
    </source>
</evidence>
<sequence length="99" mass="11437">MSDDTDLLSRQRPQRQRTREIPWDRDSVDGGPSSMTILLNWLTTQGNYSRWDEASWIQSERERVCVEILRLMRSHGITHRHPMGMLGLQSLMSLAGVQG</sequence>
<evidence type="ECO:0000256" key="1">
    <source>
        <dbReference type="SAM" id="MobiDB-lite"/>
    </source>
</evidence>
<proteinExistence type="predicted"/>
<accession>A0A5B0PV46</accession>
<dbReference type="PANTHER" id="PTHR33324:SF2">
    <property type="entry name" value="MYB_SANT-LIKE DNA-BINDING DOMAIN-CONTAINING PROTEIN"/>
    <property type="match status" value="1"/>
</dbReference>
<evidence type="ECO:0000313" key="3">
    <source>
        <dbReference type="Proteomes" id="UP000325313"/>
    </source>
</evidence>
<dbReference type="Proteomes" id="UP000325313">
    <property type="component" value="Unassembled WGS sequence"/>
</dbReference>
<dbReference type="PANTHER" id="PTHR33324">
    <property type="entry name" value="EXPRESSED PROTEIN"/>
    <property type="match status" value="1"/>
</dbReference>
<dbReference type="AlphaFoldDB" id="A0A5B0PV46"/>
<gene>
    <name evidence="2" type="ORF">PGTUg99_003446</name>
</gene>
<protein>
    <submittedName>
        <fullName evidence="2">Uncharacterized protein</fullName>
    </submittedName>
</protein>